<dbReference type="Pfam" id="PF02683">
    <property type="entry name" value="DsbD_TM"/>
    <property type="match status" value="1"/>
</dbReference>
<evidence type="ECO:0000256" key="5">
    <source>
        <dbReference type="ARBA" id="ARBA00022989"/>
    </source>
</evidence>
<keyword evidence="5 7" id="KW-1133">Transmembrane helix</keyword>
<comment type="similarity">
    <text evidence="2">Belongs to the DsbD family.</text>
</comment>
<sequence>MNLDTVLQSLSTGDHGAIYALGITFVAGLVASAVCPCTLPVGLGVASVASASEAGKQRSGFYIAAAFSTGVVASLTILGALAAQLGALTTEWFGRNWALGMAIVTLGAALSAFLWPRVKLDRLASWRRPGMAGAFLYGLAFSVGTSVAPLLLLLTVAAAAGRAEQGILLAFVFGLGRALPFLVVGAAASTVTRMARISVWSRVVQTASGVILLGLSGYYGWLYTALA</sequence>
<comment type="caution">
    <text evidence="9">The sequence shown here is derived from an EMBL/GenBank/DDBJ whole genome shotgun (WGS) entry which is preliminary data.</text>
</comment>
<dbReference type="AlphaFoldDB" id="A0A1E3LZP0"/>
<feature type="domain" description="Cytochrome C biogenesis protein transmembrane" evidence="8">
    <location>
        <begin position="20"/>
        <end position="216"/>
    </location>
</feature>
<evidence type="ECO:0000256" key="3">
    <source>
        <dbReference type="ARBA" id="ARBA00022692"/>
    </source>
</evidence>
<accession>A0A1E3LZP0</accession>
<proteinExistence type="inferred from homology"/>
<keyword evidence="6 7" id="KW-0472">Membrane</keyword>
<dbReference type="GO" id="GO:0016020">
    <property type="term" value="C:membrane"/>
    <property type="evidence" value="ECO:0007669"/>
    <property type="project" value="UniProtKB-SubCell"/>
</dbReference>
<evidence type="ECO:0000256" key="7">
    <source>
        <dbReference type="SAM" id="Phobius"/>
    </source>
</evidence>
<comment type="subcellular location">
    <subcellularLocation>
        <location evidence="1">Membrane</location>
        <topology evidence="1">Multi-pass membrane protein</topology>
    </subcellularLocation>
</comment>
<dbReference type="EMBL" id="MDDS01000007">
    <property type="protein sequence ID" value="ODP39204.1"/>
    <property type="molecule type" value="Genomic_DNA"/>
</dbReference>
<feature type="transmembrane region" description="Helical" evidence="7">
    <location>
        <begin position="97"/>
        <end position="115"/>
    </location>
</feature>
<keyword evidence="10" id="KW-1185">Reference proteome</keyword>
<organism evidence="9 10">
    <name type="scientific">Sphingomonas turrisvirgatae</name>
    <dbReference type="NCBI Taxonomy" id="1888892"/>
    <lineage>
        <taxon>Bacteria</taxon>
        <taxon>Pseudomonadati</taxon>
        <taxon>Pseudomonadota</taxon>
        <taxon>Alphaproteobacteria</taxon>
        <taxon>Sphingomonadales</taxon>
        <taxon>Sphingomonadaceae</taxon>
        <taxon>Sphingomonas</taxon>
    </lineage>
</organism>
<dbReference type="PANTHER" id="PTHR31272">
    <property type="entry name" value="CYTOCHROME C-TYPE BIOGENESIS PROTEIN HI_1454-RELATED"/>
    <property type="match status" value="1"/>
</dbReference>
<evidence type="ECO:0000313" key="10">
    <source>
        <dbReference type="Proteomes" id="UP000094487"/>
    </source>
</evidence>
<dbReference type="InterPro" id="IPR003834">
    <property type="entry name" value="Cyt_c_assmbl_TM_dom"/>
</dbReference>
<feature type="transmembrane region" description="Helical" evidence="7">
    <location>
        <begin position="135"/>
        <end position="160"/>
    </location>
</feature>
<evidence type="ECO:0000313" key="9">
    <source>
        <dbReference type="EMBL" id="ODP39204.1"/>
    </source>
</evidence>
<feature type="transmembrane region" description="Helical" evidence="7">
    <location>
        <begin position="61"/>
        <end position="85"/>
    </location>
</feature>
<dbReference type="STRING" id="1888892.BFL28_11705"/>
<keyword evidence="3 7" id="KW-0812">Transmembrane</keyword>
<dbReference type="RefSeq" id="WP_069319193.1">
    <property type="nucleotide sequence ID" value="NZ_MDDS01000007.1"/>
</dbReference>
<name>A0A1E3LZP0_9SPHN</name>
<gene>
    <name evidence="9" type="ORF">BFL28_11705</name>
</gene>
<evidence type="ECO:0000256" key="1">
    <source>
        <dbReference type="ARBA" id="ARBA00004141"/>
    </source>
</evidence>
<feature type="transmembrane region" description="Helical" evidence="7">
    <location>
        <begin position="199"/>
        <end position="221"/>
    </location>
</feature>
<dbReference type="InterPro" id="IPR051790">
    <property type="entry name" value="Cytochrome_c-biogenesis_DsbD"/>
</dbReference>
<dbReference type="GO" id="GO:0017004">
    <property type="term" value="P:cytochrome complex assembly"/>
    <property type="evidence" value="ECO:0007669"/>
    <property type="project" value="UniProtKB-KW"/>
</dbReference>
<evidence type="ECO:0000256" key="6">
    <source>
        <dbReference type="ARBA" id="ARBA00023136"/>
    </source>
</evidence>
<feature type="transmembrane region" description="Helical" evidence="7">
    <location>
        <begin position="16"/>
        <end position="49"/>
    </location>
</feature>
<evidence type="ECO:0000256" key="4">
    <source>
        <dbReference type="ARBA" id="ARBA00022748"/>
    </source>
</evidence>
<protein>
    <submittedName>
        <fullName evidence="9">Thiol:disulfide interchange protein</fullName>
    </submittedName>
</protein>
<reference evidence="9 10" key="1">
    <citation type="submission" date="2016-08" db="EMBL/GenBank/DDBJ databases">
        <title>Draft genome of the agarase producing Sphingomonas sp. MCT13.</title>
        <authorList>
            <person name="D'Andrea M.M."/>
            <person name="Rossolini G.M."/>
            <person name="Thaller M.C."/>
        </authorList>
    </citation>
    <scope>NUCLEOTIDE SEQUENCE [LARGE SCALE GENOMIC DNA]</scope>
    <source>
        <strain evidence="9 10">MCT13</strain>
    </source>
</reference>
<evidence type="ECO:0000256" key="2">
    <source>
        <dbReference type="ARBA" id="ARBA00006143"/>
    </source>
</evidence>
<dbReference type="PANTHER" id="PTHR31272:SF6">
    <property type="entry name" value="CYTOCHROME C-TYPE BIOGENESIS CCDA-LIKE CHLOROPLASTIC PROTEIN"/>
    <property type="match status" value="1"/>
</dbReference>
<feature type="transmembrane region" description="Helical" evidence="7">
    <location>
        <begin position="166"/>
        <end position="187"/>
    </location>
</feature>
<dbReference type="OrthoDB" id="7990845at2"/>
<keyword evidence="4" id="KW-0201">Cytochrome c-type biogenesis</keyword>
<evidence type="ECO:0000259" key="8">
    <source>
        <dbReference type="Pfam" id="PF02683"/>
    </source>
</evidence>
<dbReference type="Proteomes" id="UP000094487">
    <property type="component" value="Unassembled WGS sequence"/>
</dbReference>